<comment type="caution">
    <text evidence="2">The sequence shown here is derived from an EMBL/GenBank/DDBJ whole genome shotgun (WGS) entry which is preliminary data.</text>
</comment>
<dbReference type="InterPro" id="IPR007462">
    <property type="entry name" value="COV1-like"/>
</dbReference>
<dbReference type="AlphaFoldDB" id="A0A8J7ULI2"/>
<keyword evidence="1" id="KW-0472">Membrane</keyword>
<proteinExistence type="predicted"/>
<dbReference type="RefSeq" id="WP_209336998.1">
    <property type="nucleotide sequence ID" value="NZ_JAGIYY010000010.1"/>
</dbReference>
<keyword evidence="1" id="KW-1133">Transmembrane helix</keyword>
<gene>
    <name evidence="2" type="ORF">J5Y06_20170</name>
</gene>
<protein>
    <submittedName>
        <fullName evidence="2">DUF502 domain-containing protein</fullName>
    </submittedName>
</protein>
<organism evidence="2 3">
    <name type="scientific">Tianweitania sediminis</name>
    <dbReference type="NCBI Taxonomy" id="1502156"/>
    <lineage>
        <taxon>Bacteria</taxon>
        <taxon>Pseudomonadati</taxon>
        <taxon>Pseudomonadota</taxon>
        <taxon>Alphaproteobacteria</taxon>
        <taxon>Hyphomicrobiales</taxon>
        <taxon>Phyllobacteriaceae</taxon>
        <taxon>Tianweitania</taxon>
    </lineage>
</organism>
<evidence type="ECO:0000313" key="2">
    <source>
        <dbReference type="EMBL" id="MBP0440970.1"/>
    </source>
</evidence>
<reference evidence="2" key="1">
    <citation type="submission" date="2021-03" db="EMBL/GenBank/DDBJ databases">
        <title>Genome sequencing and assembly of Tianweitania sediminis.</title>
        <authorList>
            <person name="Chhetri G."/>
        </authorList>
    </citation>
    <scope>NUCLEOTIDE SEQUENCE</scope>
    <source>
        <strain evidence="2">Z8</strain>
    </source>
</reference>
<feature type="transmembrane region" description="Helical" evidence="1">
    <location>
        <begin position="16"/>
        <end position="38"/>
    </location>
</feature>
<keyword evidence="3" id="KW-1185">Reference proteome</keyword>
<evidence type="ECO:0000256" key="1">
    <source>
        <dbReference type="SAM" id="Phobius"/>
    </source>
</evidence>
<dbReference type="Pfam" id="PF04367">
    <property type="entry name" value="DUF502"/>
    <property type="match status" value="1"/>
</dbReference>
<dbReference type="EMBL" id="JAGIYY010000010">
    <property type="protein sequence ID" value="MBP0440970.1"/>
    <property type="molecule type" value="Genomic_DNA"/>
</dbReference>
<dbReference type="PANTHER" id="PTHR31876">
    <property type="entry name" value="COV-LIKE PROTEIN 1"/>
    <property type="match status" value="1"/>
</dbReference>
<dbReference type="PANTHER" id="PTHR31876:SF26">
    <property type="entry name" value="PROTEIN LIKE COV 2"/>
    <property type="match status" value="1"/>
</dbReference>
<keyword evidence="1" id="KW-0812">Transmembrane</keyword>
<sequence>MADPIKPHGMARLRNYFLTGVVVIAPLGITAYLTWYFISKIDSWVKPYIPHRYNPESYLPFAVPGFGLLVALVFITLVGFLTANFVGRSILNFGERILDRIPLARNIYRGLKQIFATILANRADLFSQVGLVEWPRPGCWSIVFIARQHDSEINVALAEREGRILSVFRPITPNITTGYLLYVNEKDVIPLSMTIEEAARLLVSAGLVVPEFQGTREEVAEKLTPPGAASTGA</sequence>
<evidence type="ECO:0000313" key="3">
    <source>
        <dbReference type="Proteomes" id="UP000666240"/>
    </source>
</evidence>
<accession>A0A8J7ULI2</accession>
<feature type="transmembrane region" description="Helical" evidence="1">
    <location>
        <begin position="58"/>
        <end position="86"/>
    </location>
</feature>
<name>A0A8J7ULI2_9HYPH</name>
<dbReference type="Proteomes" id="UP000666240">
    <property type="component" value="Unassembled WGS sequence"/>
</dbReference>